<dbReference type="Gene3D" id="3.30.710.10">
    <property type="entry name" value="Potassium Channel Kv1.1, Chain A"/>
    <property type="match status" value="1"/>
</dbReference>
<dbReference type="AlphaFoldDB" id="A0A2N1JAP7"/>
<dbReference type="PANTHER" id="PTHR24413">
    <property type="entry name" value="SPECKLE-TYPE POZ PROTEIN"/>
    <property type="match status" value="1"/>
</dbReference>
<feature type="region of interest" description="Disordered" evidence="1">
    <location>
        <begin position="1"/>
        <end position="229"/>
    </location>
</feature>
<feature type="compositionally biased region" description="Low complexity" evidence="1">
    <location>
        <begin position="145"/>
        <end position="160"/>
    </location>
</feature>
<name>A0A2N1JAP7_9BASI</name>
<dbReference type="CDD" id="cd18186">
    <property type="entry name" value="BTB_POZ_ZBTB_KLHL-like"/>
    <property type="match status" value="1"/>
</dbReference>
<dbReference type="Pfam" id="PF00651">
    <property type="entry name" value="BTB"/>
    <property type="match status" value="1"/>
</dbReference>
<feature type="compositionally biased region" description="Polar residues" evidence="1">
    <location>
        <begin position="781"/>
        <end position="796"/>
    </location>
</feature>
<feature type="compositionally biased region" description="Low complexity" evidence="1">
    <location>
        <begin position="109"/>
        <end position="129"/>
    </location>
</feature>
<feature type="domain" description="BTB" evidence="2">
    <location>
        <begin position="593"/>
        <end position="678"/>
    </location>
</feature>
<evidence type="ECO:0000313" key="4">
    <source>
        <dbReference type="Proteomes" id="UP000232875"/>
    </source>
</evidence>
<dbReference type="EMBL" id="KZ454991">
    <property type="protein sequence ID" value="PKI83624.1"/>
    <property type="molecule type" value="Genomic_DNA"/>
</dbReference>
<dbReference type="InterPro" id="IPR000210">
    <property type="entry name" value="BTB/POZ_dom"/>
</dbReference>
<protein>
    <recommendedName>
        <fullName evidence="2">BTB domain-containing protein</fullName>
    </recommendedName>
</protein>
<dbReference type="Proteomes" id="UP000232875">
    <property type="component" value="Unassembled WGS sequence"/>
</dbReference>
<evidence type="ECO:0000256" key="1">
    <source>
        <dbReference type="SAM" id="MobiDB-lite"/>
    </source>
</evidence>
<dbReference type="OrthoDB" id="288590at2759"/>
<keyword evidence="4" id="KW-1185">Reference proteome</keyword>
<dbReference type="SUPFAM" id="SSF54695">
    <property type="entry name" value="POZ domain"/>
    <property type="match status" value="1"/>
</dbReference>
<feature type="region of interest" description="Disordered" evidence="1">
    <location>
        <begin position="772"/>
        <end position="807"/>
    </location>
</feature>
<dbReference type="InterPro" id="IPR011333">
    <property type="entry name" value="SKP1/BTB/POZ_sf"/>
</dbReference>
<gene>
    <name evidence="3" type="ORF">MVES_002604</name>
</gene>
<accession>A0A2N1JAP7</accession>
<evidence type="ECO:0000259" key="2">
    <source>
        <dbReference type="PROSITE" id="PS50097"/>
    </source>
</evidence>
<feature type="compositionally biased region" description="Low complexity" evidence="1">
    <location>
        <begin position="11"/>
        <end position="22"/>
    </location>
</feature>
<dbReference type="PROSITE" id="PS50097">
    <property type="entry name" value="BTB"/>
    <property type="match status" value="1"/>
</dbReference>
<feature type="compositionally biased region" description="Basic and acidic residues" evidence="1">
    <location>
        <begin position="70"/>
        <end position="85"/>
    </location>
</feature>
<dbReference type="STRING" id="2020962.A0A2N1JAP7"/>
<sequence>MHRLDGQAPLASARSSRAGSTRPQHAHGLNGAAQLAEERALGESQSEEATTTRTSASESEERTPAAVASEIRERLSLAAERRREGAAQQAAPQNTARTARGGDEPRPQGARALPPVPPVAAVGRPAPRVRGAHAAPARSQTEMPSARLRASASREAAFARLQEQVQDIERAMNDTTPSPPIEQHAAPREDARQDTAPAAPAQERSEQPARTRRRESRRNRRSNTLLATLSQHTHAGPGALLPSLYGYFSDEPAPTALRPAAGARAAQSGDGQAHVNTNAPARMHPDVAERILASGPSISNIEPAANVLLTPGAGARVHAAKLRNRHVQPGSVAYAPGVLSNIADTSPAHDAQLSRRFEENAVLSFLWRLDNSTQFLGELRKGEKKHEGWNMRPLFGNEQWLLSLAAVPDHTLTVHLTNLAMPSVPFSAALSAQVMFGIRAPSQLLRMPRMLESEYLWRVFLPYTFSQDNTTLSSPEIPNLDELLSDPMICASDAFELVVQVACGPSVLPERSAEPQSSIRLPFETSDTVNVPRSLVQSLGNFVDDASTGDLMIIVREKGIQQLPSKELAESVGLTSFVQPWPTGTPMPTNELDEPAMFVRDRVLWAHSAILRARSEFFATMLDSSFSESLQHDTSTNGGRTHDAFRRPYRVLRIPDADYVSMYWLLRYLYTEDVQLLKKEDIQAVTLDDHWILGQESSSTKPDWKWRSIEMPSGLDDSMGDEELSFSRYSQSIARTPMQVGATSNPVLSDMYNARHVEVAMGSDGGTLQYKTEKSERVMPRSQSGMLSSTVPSQNKSDPHPHPPMLPVSPASALSMYRLAHRYNILPLCDITNAHIIAQLTPENATNYLLCTALFDQLQFSIQTYIFENWQHVSSSKEFELCCDEVSAGEWGPTAGRALASLMRNLRRASSIAGA</sequence>
<evidence type="ECO:0000313" key="3">
    <source>
        <dbReference type="EMBL" id="PKI83624.1"/>
    </source>
</evidence>
<reference evidence="3 4" key="1">
    <citation type="submission" date="2017-10" db="EMBL/GenBank/DDBJ databases">
        <title>A novel species of cold-tolerant Malassezia isolated from bats.</title>
        <authorList>
            <person name="Lorch J.M."/>
            <person name="Palmer J.M."/>
            <person name="Vanderwolf K.J."/>
            <person name="Schmidt K.Z."/>
            <person name="Verant M.L."/>
            <person name="Weller T.J."/>
            <person name="Blehert D.S."/>
        </authorList>
    </citation>
    <scope>NUCLEOTIDE SEQUENCE [LARGE SCALE GENOMIC DNA]</scope>
    <source>
        <strain evidence="3 4">NWHC:44797-103</strain>
    </source>
</reference>
<feature type="compositionally biased region" description="Basic residues" evidence="1">
    <location>
        <begin position="210"/>
        <end position="221"/>
    </location>
</feature>
<proteinExistence type="predicted"/>
<feature type="compositionally biased region" description="Low complexity" evidence="1">
    <location>
        <begin position="43"/>
        <end position="57"/>
    </location>
</feature>
<organism evidence="3 4">
    <name type="scientific">Malassezia vespertilionis</name>
    <dbReference type="NCBI Taxonomy" id="2020962"/>
    <lineage>
        <taxon>Eukaryota</taxon>
        <taxon>Fungi</taxon>
        <taxon>Dikarya</taxon>
        <taxon>Basidiomycota</taxon>
        <taxon>Ustilaginomycotina</taxon>
        <taxon>Malasseziomycetes</taxon>
        <taxon>Malasseziales</taxon>
        <taxon>Malasseziaceae</taxon>
        <taxon>Malassezia</taxon>
    </lineage>
</organism>